<name>A0A6G0HL22_LARCR</name>
<sequence>MPRAGHPSVLSLRVKDLIHKAKGKRPQSCHRLSRKLKNLGEAVFKCTIHLFLIEKLGLRAYRRQQIPRLTKLQKEKRLAFAKKYAKMTPRDWENCVFSDECPLYLFLTPNSQNNHINTDNRMEVPPSEQGTTINAEYYVKNILQPVVLPILTRRKKSGPVTARKMFNRRVEMVLGAPAHTARTTQQCVLSSFLAFCTKRNGHPTPWTY</sequence>
<gene>
    <name evidence="2" type="ORF">D5F01_LYC21991</name>
</gene>
<evidence type="ECO:0000313" key="2">
    <source>
        <dbReference type="EMBL" id="KAE8279860.1"/>
    </source>
</evidence>
<dbReference type="Pfam" id="PF01498">
    <property type="entry name" value="HTH_Tnp_Tc3_2"/>
    <property type="match status" value="1"/>
</dbReference>
<evidence type="ECO:0000313" key="3">
    <source>
        <dbReference type="Proteomes" id="UP000424527"/>
    </source>
</evidence>
<dbReference type="AlphaFoldDB" id="A0A6G0HL22"/>
<dbReference type="InterPro" id="IPR036397">
    <property type="entry name" value="RNaseH_sf"/>
</dbReference>
<dbReference type="InterPro" id="IPR002492">
    <property type="entry name" value="Transposase_Tc1-like"/>
</dbReference>
<keyword evidence="3" id="KW-1185">Reference proteome</keyword>
<dbReference type="GO" id="GO:0015074">
    <property type="term" value="P:DNA integration"/>
    <property type="evidence" value="ECO:0007669"/>
    <property type="project" value="InterPro"/>
</dbReference>
<evidence type="ECO:0000259" key="1">
    <source>
        <dbReference type="Pfam" id="PF01498"/>
    </source>
</evidence>
<dbReference type="GO" id="GO:0006313">
    <property type="term" value="P:DNA transposition"/>
    <property type="evidence" value="ECO:0007669"/>
    <property type="project" value="InterPro"/>
</dbReference>
<dbReference type="Gene3D" id="3.30.420.10">
    <property type="entry name" value="Ribonuclease H-like superfamily/Ribonuclease H"/>
    <property type="match status" value="1"/>
</dbReference>
<organism evidence="2 3">
    <name type="scientific">Larimichthys crocea</name>
    <name type="common">Large yellow croaker</name>
    <name type="synonym">Pseudosciaena crocea</name>
    <dbReference type="NCBI Taxonomy" id="215358"/>
    <lineage>
        <taxon>Eukaryota</taxon>
        <taxon>Metazoa</taxon>
        <taxon>Chordata</taxon>
        <taxon>Craniata</taxon>
        <taxon>Vertebrata</taxon>
        <taxon>Euteleostomi</taxon>
        <taxon>Actinopterygii</taxon>
        <taxon>Neopterygii</taxon>
        <taxon>Teleostei</taxon>
        <taxon>Neoteleostei</taxon>
        <taxon>Acanthomorphata</taxon>
        <taxon>Eupercaria</taxon>
        <taxon>Sciaenidae</taxon>
        <taxon>Larimichthys</taxon>
    </lineage>
</organism>
<feature type="domain" description="Transposase Tc1-like" evidence="1">
    <location>
        <begin position="17"/>
        <end position="85"/>
    </location>
</feature>
<reference evidence="2 3" key="1">
    <citation type="submission" date="2019-07" db="EMBL/GenBank/DDBJ databases">
        <title>Chromosome genome assembly for large yellow croaker.</title>
        <authorList>
            <person name="Xiao S."/>
        </authorList>
    </citation>
    <scope>NUCLEOTIDE SEQUENCE [LARGE SCALE GENOMIC DNA]</scope>
    <source>
        <strain evidence="2">JMULYC20181020</strain>
        <tissue evidence="2">Muscle</tissue>
    </source>
</reference>
<proteinExistence type="predicted"/>
<dbReference type="Proteomes" id="UP000424527">
    <property type="component" value="Unassembled WGS sequence"/>
</dbReference>
<accession>A0A6G0HL22</accession>
<comment type="caution">
    <text evidence="2">The sequence shown here is derived from an EMBL/GenBank/DDBJ whole genome shotgun (WGS) entry which is preliminary data.</text>
</comment>
<protein>
    <recommendedName>
        <fullName evidence="1">Transposase Tc1-like domain-containing protein</fullName>
    </recommendedName>
</protein>
<dbReference type="EMBL" id="REGW02000022">
    <property type="protein sequence ID" value="KAE8279860.1"/>
    <property type="molecule type" value="Genomic_DNA"/>
</dbReference>
<dbReference type="GO" id="GO:0003677">
    <property type="term" value="F:DNA binding"/>
    <property type="evidence" value="ECO:0007669"/>
    <property type="project" value="InterPro"/>
</dbReference>